<proteinExistence type="predicted"/>
<keyword evidence="2" id="KW-1185">Reference proteome</keyword>
<dbReference type="EMBL" id="JBHTIS010003930">
    <property type="protein sequence ID" value="MFD1051862.1"/>
    <property type="molecule type" value="Genomic_DNA"/>
</dbReference>
<accession>A0ABW3MPF1</accession>
<organism evidence="1 2">
    <name type="scientific">Kibdelosporangium lantanae</name>
    <dbReference type="NCBI Taxonomy" id="1497396"/>
    <lineage>
        <taxon>Bacteria</taxon>
        <taxon>Bacillati</taxon>
        <taxon>Actinomycetota</taxon>
        <taxon>Actinomycetes</taxon>
        <taxon>Pseudonocardiales</taxon>
        <taxon>Pseudonocardiaceae</taxon>
        <taxon>Kibdelosporangium</taxon>
    </lineage>
</organism>
<gene>
    <name evidence="1" type="ORF">ACFQ1S_43045</name>
</gene>
<sequence length="61" mass="6971">RATGVDPEPAEGRVPWWTTRELAVRDDRDERAHEVTQFAQSLVGRETVEHVPEVPSLVHVR</sequence>
<reference evidence="2" key="1">
    <citation type="journal article" date="2019" name="Int. J. Syst. Evol. Microbiol.">
        <title>The Global Catalogue of Microorganisms (GCM) 10K type strain sequencing project: providing services to taxonomists for standard genome sequencing and annotation.</title>
        <authorList>
            <consortium name="The Broad Institute Genomics Platform"/>
            <consortium name="The Broad Institute Genome Sequencing Center for Infectious Disease"/>
            <person name="Wu L."/>
            <person name="Ma J."/>
        </authorList>
    </citation>
    <scope>NUCLEOTIDE SEQUENCE [LARGE SCALE GENOMIC DNA]</scope>
    <source>
        <strain evidence="2">JCM 31486</strain>
    </source>
</reference>
<dbReference type="Proteomes" id="UP001597045">
    <property type="component" value="Unassembled WGS sequence"/>
</dbReference>
<protein>
    <submittedName>
        <fullName evidence="1">Uncharacterized protein</fullName>
    </submittedName>
</protein>
<name>A0ABW3MPF1_9PSEU</name>
<evidence type="ECO:0000313" key="1">
    <source>
        <dbReference type="EMBL" id="MFD1051862.1"/>
    </source>
</evidence>
<feature type="non-terminal residue" evidence="1">
    <location>
        <position position="1"/>
    </location>
</feature>
<evidence type="ECO:0000313" key="2">
    <source>
        <dbReference type="Proteomes" id="UP001597045"/>
    </source>
</evidence>
<comment type="caution">
    <text evidence="1">The sequence shown here is derived from an EMBL/GenBank/DDBJ whole genome shotgun (WGS) entry which is preliminary data.</text>
</comment>